<gene>
    <name evidence="2" type="ORF">PVAG01_10092</name>
</gene>
<organism evidence="2 3">
    <name type="scientific">Phlyctema vagabunda</name>
    <dbReference type="NCBI Taxonomy" id="108571"/>
    <lineage>
        <taxon>Eukaryota</taxon>
        <taxon>Fungi</taxon>
        <taxon>Dikarya</taxon>
        <taxon>Ascomycota</taxon>
        <taxon>Pezizomycotina</taxon>
        <taxon>Leotiomycetes</taxon>
        <taxon>Helotiales</taxon>
        <taxon>Dermateaceae</taxon>
        <taxon>Phlyctema</taxon>
    </lineage>
</organism>
<keyword evidence="3" id="KW-1185">Reference proteome</keyword>
<name>A0ABR4P502_9HELO</name>
<feature type="region of interest" description="Disordered" evidence="1">
    <location>
        <begin position="1"/>
        <end position="22"/>
    </location>
</feature>
<evidence type="ECO:0000313" key="2">
    <source>
        <dbReference type="EMBL" id="KAL3418376.1"/>
    </source>
</evidence>
<protein>
    <submittedName>
        <fullName evidence="2">Uncharacterized protein</fullName>
    </submittedName>
</protein>
<accession>A0ABR4P502</accession>
<reference evidence="2 3" key="1">
    <citation type="submission" date="2024-06" db="EMBL/GenBank/DDBJ databases">
        <title>Complete genome of Phlyctema vagabunda strain 19-DSS-EL-015.</title>
        <authorList>
            <person name="Fiorenzani C."/>
        </authorList>
    </citation>
    <scope>NUCLEOTIDE SEQUENCE [LARGE SCALE GENOMIC DNA]</scope>
    <source>
        <strain evidence="2 3">19-DSS-EL-015</strain>
    </source>
</reference>
<dbReference type="EMBL" id="JBFCZG010000009">
    <property type="protein sequence ID" value="KAL3418376.1"/>
    <property type="molecule type" value="Genomic_DNA"/>
</dbReference>
<dbReference type="PANTHER" id="PTHR34414:SF1">
    <property type="entry name" value="SUBTILISIN-LIKE SERINE PROTEASE"/>
    <property type="match status" value="1"/>
</dbReference>
<feature type="region of interest" description="Disordered" evidence="1">
    <location>
        <begin position="42"/>
        <end position="63"/>
    </location>
</feature>
<comment type="caution">
    <text evidence="2">The sequence shown here is derived from an EMBL/GenBank/DDBJ whole genome shotgun (WGS) entry which is preliminary data.</text>
</comment>
<dbReference type="PANTHER" id="PTHR34414">
    <property type="entry name" value="HET DOMAIN-CONTAINING PROTEIN-RELATED"/>
    <property type="match status" value="1"/>
</dbReference>
<dbReference type="InterPro" id="IPR046536">
    <property type="entry name" value="DUF6601"/>
</dbReference>
<proteinExistence type="predicted"/>
<feature type="region of interest" description="Disordered" evidence="1">
    <location>
        <begin position="590"/>
        <end position="628"/>
    </location>
</feature>
<feature type="compositionally biased region" description="Polar residues" evidence="1">
    <location>
        <begin position="590"/>
        <end position="599"/>
    </location>
</feature>
<dbReference type="Proteomes" id="UP001629113">
    <property type="component" value="Unassembled WGS sequence"/>
</dbReference>
<sequence>MATIQLQSTVHDRPNGSLGKPPTVGRALEALAIRNNGVASAKTIPAKSQKSRNPFKKWSESKGSGRLQTGIPYLPAWKQLGSQLNGQNSQATVVHAVRVDNEDVSIRELDADRSPQELFAGPRHELDGEFVGPVAGLSHEMISASPPVYLLAGEVERSQELDHLSPAGITIGPQWKRLGSEFYIQTNAVAPPEILHMWKREIKHKMRNFILSKNKTSQHRTSLLGKSAQLELVVAAFPTMTNPTRPTIVMSGPKTAIREYRKFLEEMVDMDLIPGELFATYAYGKEVVLASLGPALDSIVKTQVPDARHSVVDVLYMTPTNSETGNPLKGLLAVSVLGDHISVASTIGGLLFIDGELYGLTTSHQYYLAKPENSSYSMVANESIPQELLGLSTEYSELIVDENKTRRCFGFVHDYFWGLDTISASPDDQFIFATDWALIRLSKNGIKSELQHVLELLVGNTVGISSDLDDLEVFADVWICCSCSEPQHGTLNPSSASIMLGEAVFDVYCISLEHSIVDGDSGSWVLMNGHLCGYIICRVEHSPEAYMLPIQPVIDNIVRQLNRRNPRQRKETPTSPVRLATISDLQELLNSQKTDSSAPSPVLKVKRGPTSPVTSSKSELRNEKQDLTSPISSRKLNIIIGNEYRFYGDANTLRSVDFMKQVEKEGGSSWGILDGENMGPTNQMTRPGSVPPYGLSSRGKYTPTISGTPAFGIFHFSDALLAKLEPHLGLPMTFDTLNPDTRPLDYELLNLPVPRRQFWAKLRSGLIYKPVYHTLTQQLAMGRQIVVTEDSSMHLVVRKKMIFIKPLPFFFLTYTTDNHPEMQDCNMAEAVAEGFLCILLSYLQTIVHESDLRLAQQRLLLPPVLTWDDWREIHESAFWLYSIPHRYLYGELKESLLSRCLRISGLRADAVRRAHDVHNVRTKISSA</sequence>
<evidence type="ECO:0000256" key="1">
    <source>
        <dbReference type="SAM" id="MobiDB-lite"/>
    </source>
</evidence>
<dbReference type="Pfam" id="PF20246">
    <property type="entry name" value="DUF6601"/>
    <property type="match status" value="1"/>
</dbReference>
<evidence type="ECO:0000313" key="3">
    <source>
        <dbReference type="Proteomes" id="UP001629113"/>
    </source>
</evidence>